<sequence length="472" mass="54740">MTRDHLLAVTIDLSISLFLLKFSHLFLSHINRLSLIFLYHTSLIFSKFFLSLLISSKFLLSLFLSNFFLYYFFHNFILSSLFFSKFFLFFSILQKSFSLFFRAWLSIKQKVCSLSFSSWYNSIFAPDGLFFLSFFLSFPSHALFKGLVTVETAFSLFDIAAFRLLTISYFISIICLVFPTLFLFIFLSILSSRSIPLFISIICPFSFPTLCLFIFLGHPYFTHYFPLFSSPSFALFISHTLLCSFSLGIFLSFISIICPFHFPLCLFIFLGHPYLPATIPLFHLHHLPLFISHTFACSFSMGILTYPLLFISIICPFSFPSFHFPFHFPLFHLHHLFSFPLLIVHFPWASLLAHYSSLSSPSFAPFHFPHFAFSFSLGILTYPLLFLSFISIICPFSFPTLCLFIFHEHPYLPTTIPLYHLHHLPLFISHTLLVHFPWASLLTHYYSSLSSPSFAPFHFPHFACSFSLGILT</sequence>
<feature type="transmembrane region" description="Helical" evidence="1">
    <location>
        <begin position="6"/>
        <end position="27"/>
    </location>
</feature>
<proteinExistence type="predicted"/>
<keyword evidence="1" id="KW-1133">Transmembrane helix</keyword>
<evidence type="ECO:0000313" key="2">
    <source>
        <dbReference type="EMBL" id="CAE1163305.1"/>
    </source>
</evidence>
<accession>A0A812B1K3</accession>
<keyword evidence="1" id="KW-0472">Membrane</keyword>
<reference evidence="2" key="1">
    <citation type="submission" date="2021-01" db="EMBL/GenBank/DDBJ databases">
        <authorList>
            <person name="Li R."/>
            <person name="Bekaert M."/>
        </authorList>
    </citation>
    <scope>NUCLEOTIDE SEQUENCE</scope>
    <source>
        <strain evidence="2">Farmed</strain>
    </source>
</reference>
<feature type="transmembrane region" description="Helical" evidence="1">
    <location>
        <begin position="114"/>
        <end position="136"/>
    </location>
</feature>
<feature type="transmembrane region" description="Helical" evidence="1">
    <location>
        <begin position="169"/>
        <end position="191"/>
    </location>
</feature>
<feature type="transmembrane region" description="Helical" evidence="1">
    <location>
        <begin position="76"/>
        <end position="93"/>
    </location>
</feature>
<protein>
    <submittedName>
        <fullName evidence="2">Uncharacterized protein</fullName>
    </submittedName>
</protein>
<keyword evidence="1" id="KW-0812">Transmembrane</keyword>
<feature type="transmembrane region" description="Helical" evidence="1">
    <location>
        <begin position="379"/>
        <end position="406"/>
    </location>
</feature>
<feature type="transmembrane region" description="Helical" evidence="1">
    <location>
        <begin position="339"/>
        <end position="358"/>
    </location>
</feature>
<feature type="transmembrane region" description="Helical" evidence="1">
    <location>
        <begin position="294"/>
        <end position="319"/>
    </location>
</feature>
<evidence type="ECO:0000313" key="3">
    <source>
        <dbReference type="Proteomes" id="UP000597762"/>
    </source>
</evidence>
<feature type="transmembrane region" description="Helical" evidence="1">
    <location>
        <begin position="260"/>
        <end position="282"/>
    </location>
</feature>
<dbReference type="EMBL" id="CAHIKZ030000246">
    <property type="protein sequence ID" value="CAE1163305.1"/>
    <property type="molecule type" value="Genomic_DNA"/>
</dbReference>
<comment type="caution">
    <text evidence="2">The sequence shown here is derived from an EMBL/GenBank/DDBJ whole genome shotgun (WGS) entry which is preliminary data.</text>
</comment>
<gene>
    <name evidence="2" type="ORF">SPHA_7635</name>
</gene>
<evidence type="ECO:0000256" key="1">
    <source>
        <dbReference type="SAM" id="Phobius"/>
    </source>
</evidence>
<name>A0A812B1K3_ACAPH</name>
<dbReference type="AlphaFoldDB" id="A0A812B1K3"/>
<feature type="transmembrane region" description="Helical" evidence="1">
    <location>
        <begin position="197"/>
        <end position="221"/>
    </location>
</feature>
<dbReference type="Proteomes" id="UP000597762">
    <property type="component" value="Unassembled WGS sequence"/>
</dbReference>
<feature type="transmembrane region" description="Helical" evidence="1">
    <location>
        <begin position="233"/>
        <end position="254"/>
    </location>
</feature>
<organism evidence="2 3">
    <name type="scientific">Acanthosepion pharaonis</name>
    <name type="common">Pharaoh cuttlefish</name>
    <name type="synonym">Sepia pharaonis</name>
    <dbReference type="NCBI Taxonomy" id="158019"/>
    <lineage>
        <taxon>Eukaryota</taxon>
        <taxon>Metazoa</taxon>
        <taxon>Spiralia</taxon>
        <taxon>Lophotrochozoa</taxon>
        <taxon>Mollusca</taxon>
        <taxon>Cephalopoda</taxon>
        <taxon>Coleoidea</taxon>
        <taxon>Decapodiformes</taxon>
        <taxon>Sepiida</taxon>
        <taxon>Sepiina</taxon>
        <taxon>Sepiidae</taxon>
        <taxon>Acanthosepion</taxon>
    </lineage>
</organism>
<keyword evidence="3" id="KW-1185">Reference proteome</keyword>